<dbReference type="EMBL" id="ABVQ01000036">
    <property type="protein sequence ID" value="EEC57561.1"/>
    <property type="molecule type" value="Genomic_DNA"/>
</dbReference>
<evidence type="ECO:0000313" key="3">
    <source>
        <dbReference type="Proteomes" id="UP000003136"/>
    </source>
</evidence>
<proteinExistence type="predicted"/>
<evidence type="ECO:0000256" key="1">
    <source>
        <dbReference type="SAM" id="Phobius"/>
    </source>
</evidence>
<keyword evidence="1" id="KW-0472">Membrane</keyword>
<gene>
    <name evidence="2" type="ORF">BACPEC_02070</name>
</gene>
<reference evidence="2 3" key="1">
    <citation type="submission" date="2008-11" db="EMBL/GenBank/DDBJ databases">
        <title>Draft genome sequence of Bacteroides pectinophilus (ATCC 43243).</title>
        <authorList>
            <person name="Sudarsanam P."/>
            <person name="Ley R."/>
            <person name="Guruge J."/>
            <person name="Turnbaugh P.J."/>
            <person name="Mahowald M."/>
            <person name="Liep D."/>
            <person name="Gordon J."/>
        </authorList>
    </citation>
    <scope>NUCLEOTIDE SEQUENCE [LARGE SCALE GENOMIC DNA]</scope>
    <source>
        <strain evidence="2 3">ATCC 43243</strain>
    </source>
</reference>
<dbReference type="HOGENOM" id="CLU_766720_0_0_9"/>
<evidence type="ECO:0000313" key="2">
    <source>
        <dbReference type="EMBL" id="EEC57561.1"/>
    </source>
</evidence>
<reference evidence="2 3" key="2">
    <citation type="submission" date="2008-11" db="EMBL/GenBank/DDBJ databases">
        <authorList>
            <person name="Fulton L."/>
            <person name="Clifton S."/>
            <person name="Fulton B."/>
            <person name="Xu J."/>
            <person name="Minx P."/>
            <person name="Pepin K.H."/>
            <person name="Johnson M."/>
            <person name="Bhonagiri V."/>
            <person name="Nash W.E."/>
            <person name="Mardis E.R."/>
            <person name="Wilson R.K."/>
        </authorList>
    </citation>
    <scope>NUCLEOTIDE SEQUENCE [LARGE SCALE GENOMIC DNA]</scope>
    <source>
        <strain evidence="2 3">ATCC 43243</strain>
    </source>
</reference>
<keyword evidence="3" id="KW-1185">Reference proteome</keyword>
<protein>
    <recommendedName>
        <fullName evidence="4">NTF2-like N-terminal transpeptidase domain-containing protein</fullName>
    </recommendedName>
</protein>
<dbReference type="eggNOG" id="ENOG502ZBY9">
    <property type="taxonomic scope" value="Bacteria"/>
</dbReference>
<keyword evidence="1" id="KW-1133">Transmembrane helix</keyword>
<accession>B7ASL5</accession>
<sequence length="369" mass="41598">MIEDKKSDRRYKKKRRLKGYWKFLAIYSGVLAGLIVIGLIWVYGLLGAYEKGMPDVAMDNIIRTQFSSENIDNLVNQNAGEISPYEDVDNVRKYLENTVNGNLTFARKSGEYTNDSPVYLVKSDDKNIAKVSLKETGKNRRGFSVWAVDAVTFGEFLGKDNAITITAPSDAVVTINGKQAGEDIIREQGVPVEIAKNVGDYVKVPCNNVYRIEGLMAEPEITAVLNGRQLELKKDESADGTYTAAYPSDDELLAGQSDNIKNINIEYGKYIINKGSLTRLKSYMTGNAKKYVSDIPAVWAFLWGKNYTYEFKSNEISNFVKYSDDCFSCDVHFDLYVNWNTGDKTYDTNLSYVFVKQSGKWYLADFAIK</sequence>
<name>B7ASL5_9FIRM</name>
<dbReference type="STRING" id="483218.BACPEC_02070"/>
<dbReference type="Proteomes" id="UP000003136">
    <property type="component" value="Unassembled WGS sequence"/>
</dbReference>
<organism evidence="2 3">
    <name type="scientific">[Bacteroides] pectinophilus ATCC 43243</name>
    <dbReference type="NCBI Taxonomy" id="483218"/>
    <lineage>
        <taxon>Bacteria</taxon>
        <taxon>Bacillati</taxon>
        <taxon>Bacillota</taxon>
        <taxon>Clostridia</taxon>
        <taxon>Eubacteriales</taxon>
    </lineage>
</organism>
<keyword evidence="1" id="KW-0812">Transmembrane</keyword>
<feature type="transmembrane region" description="Helical" evidence="1">
    <location>
        <begin position="21"/>
        <end position="46"/>
    </location>
</feature>
<dbReference type="AlphaFoldDB" id="B7ASL5"/>
<comment type="caution">
    <text evidence="2">The sequence shown here is derived from an EMBL/GenBank/DDBJ whole genome shotgun (WGS) entry which is preliminary data.</text>
</comment>
<evidence type="ECO:0008006" key="4">
    <source>
        <dbReference type="Google" id="ProtNLM"/>
    </source>
</evidence>